<proteinExistence type="inferred from homology"/>
<dbReference type="InterPro" id="IPR036188">
    <property type="entry name" value="FAD/NAD-bd_sf"/>
</dbReference>
<evidence type="ECO:0000256" key="4">
    <source>
        <dbReference type="ARBA" id="ARBA00022827"/>
    </source>
</evidence>
<keyword evidence="8 9" id="KW-0676">Redox-active center</keyword>
<dbReference type="Gene3D" id="3.30.390.30">
    <property type="match status" value="1"/>
</dbReference>
<dbReference type="SUPFAM" id="SSF55424">
    <property type="entry name" value="FAD/NAD-linked reductases, dimerisation (C-terminal) domain"/>
    <property type="match status" value="1"/>
</dbReference>
<dbReference type="Gene3D" id="3.50.50.60">
    <property type="entry name" value="FAD/NAD(P)-binding domain"/>
    <property type="match status" value="2"/>
</dbReference>
<dbReference type="PANTHER" id="PTHR43014">
    <property type="entry name" value="MERCURIC REDUCTASE"/>
    <property type="match status" value="1"/>
</dbReference>
<evidence type="ECO:0000259" key="10">
    <source>
        <dbReference type="Pfam" id="PF02852"/>
    </source>
</evidence>
<dbReference type="PROSITE" id="PS00076">
    <property type="entry name" value="PYRIDINE_REDOX_1"/>
    <property type="match status" value="1"/>
</dbReference>
<comment type="cofactor">
    <cofactor evidence="1">
        <name>FAD</name>
        <dbReference type="ChEBI" id="CHEBI:57692"/>
    </cofactor>
</comment>
<dbReference type="InterPro" id="IPR001100">
    <property type="entry name" value="Pyr_nuc-diS_OxRdtase"/>
</dbReference>
<gene>
    <name evidence="12" type="primary">lpd</name>
    <name evidence="12" type="ORF">Rhal01_00288</name>
</gene>
<dbReference type="PRINTS" id="PR00411">
    <property type="entry name" value="PNDRDTASEI"/>
</dbReference>
<dbReference type="EMBL" id="BAABRL010000001">
    <property type="protein sequence ID" value="GAA5494131.1"/>
    <property type="molecule type" value="Genomic_DNA"/>
</dbReference>
<dbReference type="InterPro" id="IPR016156">
    <property type="entry name" value="FAD/NAD-linked_Rdtase_dimer_sf"/>
</dbReference>
<name>A0ABP9UUI1_9BACT</name>
<dbReference type="Pfam" id="PF02852">
    <property type="entry name" value="Pyr_redox_dim"/>
    <property type="match status" value="1"/>
</dbReference>
<keyword evidence="7" id="KW-1015">Disulfide bond</keyword>
<evidence type="ECO:0000256" key="2">
    <source>
        <dbReference type="ARBA" id="ARBA00007532"/>
    </source>
</evidence>
<evidence type="ECO:0000256" key="1">
    <source>
        <dbReference type="ARBA" id="ARBA00001974"/>
    </source>
</evidence>
<dbReference type="Proteomes" id="UP001424741">
    <property type="component" value="Unassembled WGS sequence"/>
</dbReference>
<evidence type="ECO:0000256" key="3">
    <source>
        <dbReference type="ARBA" id="ARBA00022630"/>
    </source>
</evidence>
<dbReference type="InterPro" id="IPR012999">
    <property type="entry name" value="Pyr_OxRdtase_I_AS"/>
</dbReference>
<evidence type="ECO:0000259" key="11">
    <source>
        <dbReference type="Pfam" id="PF07992"/>
    </source>
</evidence>
<keyword evidence="5" id="KW-0521">NADP</keyword>
<reference evidence="12 13" key="1">
    <citation type="submission" date="2024-02" db="EMBL/GenBank/DDBJ databases">
        <title>Rubritalea halochordaticola NBRC 107102.</title>
        <authorList>
            <person name="Ichikawa N."/>
            <person name="Katano-Makiyama Y."/>
            <person name="Hidaka K."/>
        </authorList>
    </citation>
    <scope>NUCLEOTIDE SEQUENCE [LARGE SCALE GENOMIC DNA]</scope>
    <source>
        <strain evidence="12 13">NBRC 107102</strain>
    </source>
</reference>
<evidence type="ECO:0000256" key="6">
    <source>
        <dbReference type="ARBA" id="ARBA00023002"/>
    </source>
</evidence>
<sequence length="468" mass="50635">MTEYDVAVIGGGSGGYAAARTAAAGGMKTVVVDGADELGGLCILRGCMPSKTLIESANRNIVIREAEEFGLKVDGSSVDTKKIIERKRWLIKDFSDYREGQLNDGRFDLLRGFARFEDANTLKIQLRDGGEEVIKAKTVIIASGSSIFVPEIPGLKEAGYLTSDDVLDKEDAPESVIVLGGGAIALELAHYYDGIGKRVTVIQRSEHLLTGMDHDVADELETALKDRGLEVFCGTKILKVDVLTDGVKRVTFEHKGQTVEVAGEEILVALGRYATSDKLALDKAGVALNKDKVKVEASMQTTAPNIFAAGDVCGPYEIVHIAIEQGEKAAENAMMYLRGCDPTEYQLMDYRLKLYGIFTEPQVATVGITEIEAAREGREVLVETYPFNDHGKSMVHGSKHGFVKLIGDAKTKEILGGAVVGPEGTELIHEIVVAMAFRATAGQLTRIPHYHPTLSEIWTYPAEDIADA</sequence>
<dbReference type="InterPro" id="IPR023753">
    <property type="entry name" value="FAD/NAD-binding_dom"/>
</dbReference>
<dbReference type="PRINTS" id="PR00368">
    <property type="entry name" value="FADPNR"/>
</dbReference>
<dbReference type="RefSeq" id="WP_346187156.1">
    <property type="nucleotide sequence ID" value="NZ_BAABRL010000001.1"/>
</dbReference>
<keyword evidence="4 9" id="KW-0274">FAD</keyword>
<evidence type="ECO:0000256" key="9">
    <source>
        <dbReference type="RuleBase" id="RU003691"/>
    </source>
</evidence>
<keyword evidence="6 9" id="KW-0560">Oxidoreductase</keyword>
<accession>A0ABP9UUI1</accession>
<keyword evidence="3 9" id="KW-0285">Flavoprotein</keyword>
<organism evidence="12 13">
    <name type="scientific">Rubritalea halochordaticola</name>
    <dbReference type="NCBI Taxonomy" id="714537"/>
    <lineage>
        <taxon>Bacteria</taxon>
        <taxon>Pseudomonadati</taxon>
        <taxon>Verrucomicrobiota</taxon>
        <taxon>Verrucomicrobiia</taxon>
        <taxon>Verrucomicrobiales</taxon>
        <taxon>Rubritaleaceae</taxon>
        <taxon>Rubritalea</taxon>
    </lineage>
</organism>
<evidence type="ECO:0000256" key="8">
    <source>
        <dbReference type="ARBA" id="ARBA00023284"/>
    </source>
</evidence>
<dbReference type="Pfam" id="PF07992">
    <property type="entry name" value="Pyr_redox_2"/>
    <property type="match status" value="1"/>
</dbReference>
<comment type="similarity">
    <text evidence="2 9">Belongs to the class-I pyridine nucleotide-disulfide oxidoreductase family.</text>
</comment>
<dbReference type="SUPFAM" id="SSF51905">
    <property type="entry name" value="FAD/NAD(P)-binding domain"/>
    <property type="match status" value="1"/>
</dbReference>
<keyword evidence="13" id="KW-1185">Reference proteome</keyword>
<protein>
    <submittedName>
        <fullName evidence="12">Dihydrolipoyl dehydrogenase</fullName>
    </submittedName>
</protein>
<evidence type="ECO:0000256" key="7">
    <source>
        <dbReference type="ARBA" id="ARBA00023157"/>
    </source>
</evidence>
<dbReference type="InterPro" id="IPR004099">
    <property type="entry name" value="Pyr_nucl-diS_OxRdtase_dimer"/>
</dbReference>
<evidence type="ECO:0000313" key="13">
    <source>
        <dbReference type="Proteomes" id="UP001424741"/>
    </source>
</evidence>
<evidence type="ECO:0000256" key="5">
    <source>
        <dbReference type="ARBA" id="ARBA00022857"/>
    </source>
</evidence>
<comment type="caution">
    <text evidence="12">The sequence shown here is derived from an EMBL/GenBank/DDBJ whole genome shotgun (WGS) entry which is preliminary data.</text>
</comment>
<dbReference type="PIRSF" id="PIRSF000350">
    <property type="entry name" value="Mercury_reductase_MerA"/>
    <property type="match status" value="1"/>
</dbReference>
<feature type="domain" description="FAD/NAD(P)-binding" evidence="11">
    <location>
        <begin position="4"/>
        <end position="326"/>
    </location>
</feature>
<feature type="domain" description="Pyridine nucleotide-disulphide oxidoreductase dimerisation" evidence="10">
    <location>
        <begin position="357"/>
        <end position="459"/>
    </location>
</feature>
<evidence type="ECO:0000313" key="12">
    <source>
        <dbReference type="EMBL" id="GAA5494131.1"/>
    </source>
</evidence>